<dbReference type="Pfam" id="PF06114">
    <property type="entry name" value="Peptidase_M78"/>
    <property type="match status" value="1"/>
</dbReference>
<gene>
    <name evidence="2" type="ORF">J5474_03200</name>
</gene>
<evidence type="ECO:0000313" key="2">
    <source>
        <dbReference type="EMBL" id="MBP0481497.1"/>
    </source>
</evidence>
<reference evidence="2" key="1">
    <citation type="submission" date="2021-03" db="EMBL/GenBank/DDBJ databases">
        <title>Sagittula salina sp. nov. strain M10.9X isolated from the marine waste.</title>
        <authorList>
            <person name="Satari L."/>
            <person name="Molina-Menor E."/>
            <person name="Vidal-Verdu A."/>
            <person name="Pascual J."/>
            <person name="Pereto J."/>
            <person name="Porcar M."/>
        </authorList>
    </citation>
    <scope>NUCLEOTIDE SEQUENCE</scope>
    <source>
        <strain evidence="2">M10.9X</strain>
    </source>
</reference>
<evidence type="ECO:0000313" key="3">
    <source>
        <dbReference type="Proteomes" id="UP000675940"/>
    </source>
</evidence>
<dbReference type="EMBL" id="JAGISH010000001">
    <property type="protein sequence ID" value="MBP0481497.1"/>
    <property type="molecule type" value="Genomic_DNA"/>
</dbReference>
<organism evidence="2 3">
    <name type="scientific">Sagittula salina</name>
    <dbReference type="NCBI Taxonomy" id="2820268"/>
    <lineage>
        <taxon>Bacteria</taxon>
        <taxon>Pseudomonadati</taxon>
        <taxon>Pseudomonadota</taxon>
        <taxon>Alphaproteobacteria</taxon>
        <taxon>Rhodobacterales</taxon>
        <taxon>Roseobacteraceae</taxon>
        <taxon>Sagittula</taxon>
    </lineage>
</organism>
<proteinExistence type="predicted"/>
<protein>
    <submittedName>
        <fullName evidence="2">ImmA/IrrE family metallo-endopeptidase</fullName>
    </submittedName>
</protein>
<accession>A0A940MNZ6</accession>
<dbReference type="RefSeq" id="WP_209359233.1">
    <property type="nucleotide sequence ID" value="NZ_JAGISH010000001.1"/>
</dbReference>
<dbReference type="AlphaFoldDB" id="A0A940MNZ6"/>
<comment type="caution">
    <text evidence="2">The sequence shown here is derived from an EMBL/GenBank/DDBJ whole genome shotgun (WGS) entry which is preliminary data.</text>
</comment>
<name>A0A940MNZ6_9RHOB</name>
<sequence>MPKRYPSYPYVEPVAANLSQPEIESIIGDLLENNPGVCLREGALDGLCRALNVDVEYSSPPHDLMLDVPLDKRAVIFLPRNGRPKHDRIAAAIGVGHWILHVPLTREKHPGCGVQALQTPKDPAAQQEARRFALTLLMPEVDFRELWYEGRAGAVADVLNVPTQVVYERASMLDLTQPDDSGGGRYEWKERPALGGY</sequence>
<feature type="domain" description="IrrE N-terminal-like" evidence="1">
    <location>
        <begin position="51"/>
        <end position="171"/>
    </location>
</feature>
<dbReference type="Proteomes" id="UP000675940">
    <property type="component" value="Unassembled WGS sequence"/>
</dbReference>
<dbReference type="InterPro" id="IPR010359">
    <property type="entry name" value="IrrE_HExxH"/>
</dbReference>
<keyword evidence="3" id="KW-1185">Reference proteome</keyword>
<evidence type="ECO:0000259" key="1">
    <source>
        <dbReference type="Pfam" id="PF06114"/>
    </source>
</evidence>